<dbReference type="PROSITE" id="PS51186">
    <property type="entry name" value="GNAT"/>
    <property type="match status" value="1"/>
</dbReference>
<dbReference type="Proteomes" id="UP000186513">
    <property type="component" value="Unassembled WGS sequence"/>
</dbReference>
<dbReference type="InterPro" id="IPR000182">
    <property type="entry name" value="GNAT_dom"/>
</dbReference>
<gene>
    <name evidence="2" type="ORF">SAMN02745887_01579</name>
</gene>
<name>A0A1K2HF10_9NEIS</name>
<evidence type="ECO:0000313" key="2">
    <source>
        <dbReference type="EMBL" id="SFZ75396.1"/>
    </source>
</evidence>
<dbReference type="RefSeq" id="WP_072428093.1">
    <property type="nucleotide sequence ID" value="NZ_FPKR01000005.1"/>
</dbReference>
<dbReference type="SUPFAM" id="SSF55729">
    <property type="entry name" value="Acyl-CoA N-acyltransferases (Nat)"/>
    <property type="match status" value="1"/>
</dbReference>
<dbReference type="AlphaFoldDB" id="A0A1K2HF10"/>
<dbReference type="InterPro" id="IPR016181">
    <property type="entry name" value="Acyl_CoA_acyltransferase"/>
</dbReference>
<accession>A0A1K2HF10</accession>
<dbReference type="STRING" id="1121279.SAMN02745887_01579"/>
<sequence length="178" mass="19876">MQFTTLPSIEHNTAYLRPLLTTDIDAWAAYLHLPAVYQHTSWNYPSSEELSAYLGNETCGEPDTRLRLAIANRADDSLVGTIGFHSVSSLNRVAELAYDLAPGYWGQGIIAVAGQALVAWAHQEVGLLRVQATILDTNLRSLRSIERLGFQREGLLRSYRQVRGTPRDFYIYAHLAAD</sequence>
<dbReference type="InterPro" id="IPR051908">
    <property type="entry name" value="Ribosomal_N-acetyltransferase"/>
</dbReference>
<proteinExistence type="predicted"/>
<reference evidence="2 3" key="1">
    <citation type="submission" date="2016-11" db="EMBL/GenBank/DDBJ databases">
        <authorList>
            <person name="Jaros S."/>
            <person name="Januszkiewicz K."/>
            <person name="Wedrychowicz H."/>
        </authorList>
    </citation>
    <scope>NUCLEOTIDE SEQUENCE [LARGE SCALE GENOMIC DNA]</scope>
    <source>
        <strain evidence="2 3">DSM 18899</strain>
    </source>
</reference>
<keyword evidence="3" id="KW-1185">Reference proteome</keyword>
<evidence type="ECO:0000259" key="1">
    <source>
        <dbReference type="PROSITE" id="PS51186"/>
    </source>
</evidence>
<feature type="domain" description="N-acetyltransferase" evidence="1">
    <location>
        <begin position="14"/>
        <end position="177"/>
    </location>
</feature>
<dbReference type="PANTHER" id="PTHR43441">
    <property type="entry name" value="RIBOSOMAL-PROTEIN-SERINE ACETYLTRANSFERASE"/>
    <property type="match status" value="1"/>
</dbReference>
<dbReference type="Pfam" id="PF13302">
    <property type="entry name" value="Acetyltransf_3"/>
    <property type="match status" value="1"/>
</dbReference>
<dbReference type="PANTHER" id="PTHR43441:SF11">
    <property type="entry name" value="RIBOSOMAL-PROTEIN-SERINE ACETYLTRANSFERASE"/>
    <property type="match status" value="1"/>
</dbReference>
<evidence type="ECO:0000313" key="3">
    <source>
        <dbReference type="Proteomes" id="UP000186513"/>
    </source>
</evidence>
<dbReference type="EMBL" id="FPKR01000005">
    <property type="protein sequence ID" value="SFZ75396.1"/>
    <property type="molecule type" value="Genomic_DNA"/>
</dbReference>
<protein>
    <submittedName>
        <fullName evidence="2">Ribosomal-protein-alanine N-acetyltransferase</fullName>
    </submittedName>
</protein>
<dbReference type="OrthoDB" id="9801669at2"/>
<keyword evidence="2" id="KW-0808">Transferase</keyword>
<dbReference type="GO" id="GO:0008999">
    <property type="term" value="F:protein-N-terminal-alanine acetyltransferase activity"/>
    <property type="evidence" value="ECO:0007669"/>
    <property type="project" value="TreeGrafter"/>
</dbReference>
<dbReference type="GO" id="GO:1990189">
    <property type="term" value="F:protein N-terminal-serine acetyltransferase activity"/>
    <property type="evidence" value="ECO:0007669"/>
    <property type="project" value="TreeGrafter"/>
</dbReference>
<dbReference type="Gene3D" id="3.40.630.30">
    <property type="match status" value="1"/>
</dbReference>
<organism evidence="2 3">
    <name type="scientific">Chitinimonas taiwanensis DSM 18899</name>
    <dbReference type="NCBI Taxonomy" id="1121279"/>
    <lineage>
        <taxon>Bacteria</taxon>
        <taxon>Pseudomonadati</taxon>
        <taxon>Pseudomonadota</taxon>
        <taxon>Betaproteobacteria</taxon>
        <taxon>Neisseriales</taxon>
        <taxon>Chitinibacteraceae</taxon>
        <taxon>Chitinimonas</taxon>
    </lineage>
</organism>
<dbReference type="GO" id="GO:0005737">
    <property type="term" value="C:cytoplasm"/>
    <property type="evidence" value="ECO:0007669"/>
    <property type="project" value="TreeGrafter"/>
</dbReference>